<dbReference type="SUPFAM" id="SSF48576">
    <property type="entry name" value="Terpenoid synthases"/>
    <property type="match status" value="1"/>
</dbReference>
<dbReference type="GO" id="GO:0046872">
    <property type="term" value="F:metal ion binding"/>
    <property type="evidence" value="ECO:0007669"/>
    <property type="project" value="UniProtKB-KW"/>
</dbReference>
<keyword evidence="8" id="KW-1185">Reference proteome</keyword>
<sequence length="361" mass="41501">MSTQDRESIQLHFPDTLCNWPWPRHINPHFEICKDESAAWLETFNAFSPKAQNAFNRCDFNLLAALGYPLLDKDGCRVGCDLMNLFFLIDEHFDKSDTNGARIQADIVMHALRNPNMVRPHGEWIGGEVARQFWLNAIRIATPTSQRRFIDEFHVYMDSMVQKAQDRTEDHIRGIDEYFEVRRVTIGVRAAIVINEIRMNIPDEVLRNEHIETLISASTDMILIANDLYSYNVEQARGDDRHNLVAIVMRALSLDLVATFEWISDHHDGLVKKFLAAFSRVPHYSNPELDHQVTEFIHALGNWVIPLPVRGYDVWSFESERYFGKRGKEIQITRTVELLPKVVAGPETVSPKTEILVSGTS</sequence>
<evidence type="ECO:0000256" key="5">
    <source>
        <dbReference type="ARBA" id="ARBA00023239"/>
    </source>
</evidence>
<organism evidence="7 8">
    <name type="scientific">Mycena venus</name>
    <dbReference type="NCBI Taxonomy" id="2733690"/>
    <lineage>
        <taxon>Eukaryota</taxon>
        <taxon>Fungi</taxon>
        <taxon>Dikarya</taxon>
        <taxon>Basidiomycota</taxon>
        <taxon>Agaricomycotina</taxon>
        <taxon>Agaricomycetes</taxon>
        <taxon>Agaricomycetidae</taxon>
        <taxon>Agaricales</taxon>
        <taxon>Marasmiineae</taxon>
        <taxon>Mycenaceae</taxon>
        <taxon>Mycena</taxon>
    </lineage>
</organism>
<evidence type="ECO:0000256" key="2">
    <source>
        <dbReference type="ARBA" id="ARBA00006333"/>
    </source>
</evidence>
<comment type="cofactor">
    <cofactor evidence="1 6">
        <name>Mg(2+)</name>
        <dbReference type="ChEBI" id="CHEBI:18420"/>
    </cofactor>
</comment>
<evidence type="ECO:0000256" key="3">
    <source>
        <dbReference type="ARBA" id="ARBA00022723"/>
    </source>
</evidence>
<gene>
    <name evidence="7" type="ORF">MVEN_02373100</name>
</gene>
<dbReference type="SFLD" id="SFLDG01020">
    <property type="entry name" value="Terpene_Cyclase_Like_2"/>
    <property type="match status" value="1"/>
</dbReference>
<keyword evidence="5 6" id="KW-0456">Lyase</keyword>
<dbReference type="EMBL" id="JACAZI010000030">
    <property type="protein sequence ID" value="KAF7333082.1"/>
    <property type="molecule type" value="Genomic_DNA"/>
</dbReference>
<keyword evidence="4 6" id="KW-0460">Magnesium</keyword>
<dbReference type="Proteomes" id="UP000620124">
    <property type="component" value="Unassembled WGS sequence"/>
</dbReference>
<dbReference type="GO" id="GO:0008299">
    <property type="term" value="P:isoprenoid biosynthetic process"/>
    <property type="evidence" value="ECO:0007669"/>
    <property type="project" value="UniProtKB-ARBA"/>
</dbReference>
<keyword evidence="3 6" id="KW-0479">Metal-binding</keyword>
<name>A0A8H6X2P0_9AGAR</name>
<dbReference type="Pfam" id="PF19086">
    <property type="entry name" value="Terpene_syn_C_2"/>
    <property type="match status" value="1"/>
</dbReference>
<dbReference type="OrthoDB" id="6486656at2759"/>
<proteinExistence type="inferred from homology"/>
<dbReference type="PANTHER" id="PTHR35201">
    <property type="entry name" value="TERPENE SYNTHASE"/>
    <property type="match status" value="1"/>
</dbReference>
<dbReference type="GO" id="GO:0010333">
    <property type="term" value="F:terpene synthase activity"/>
    <property type="evidence" value="ECO:0007669"/>
    <property type="project" value="InterPro"/>
</dbReference>
<dbReference type="SFLD" id="SFLDS00005">
    <property type="entry name" value="Isoprenoid_Synthase_Type_I"/>
    <property type="match status" value="1"/>
</dbReference>
<evidence type="ECO:0000256" key="6">
    <source>
        <dbReference type="RuleBase" id="RU366034"/>
    </source>
</evidence>
<dbReference type="EC" id="4.2.3.-" evidence="6"/>
<evidence type="ECO:0000256" key="4">
    <source>
        <dbReference type="ARBA" id="ARBA00022842"/>
    </source>
</evidence>
<dbReference type="PANTHER" id="PTHR35201:SF4">
    <property type="entry name" value="BETA-PINACENE SYNTHASE-RELATED"/>
    <property type="match status" value="1"/>
</dbReference>
<evidence type="ECO:0000313" key="7">
    <source>
        <dbReference type="EMBL" id="KAF7333082.1"/>
    </source>
</evidence>
<reference evidence="7" key="1">
    <citation type="submission" date="2020-05" db="EMBL/GenBank/DDBJ databases">
        <title>Mycena genomes resolve the evolution of fungal bioluminescence.</title>
        <authorList>
            <person name="Tsai I.J."/>
        </authorList>
    </citation>
    <scope>NUCLEOTIDE SEQUENCE</scope>
    <source>
        <strain evidence="7">CCC161011</strain>
    </source>
</reference>
<accession>A0A8H6X2P0</accession>
<dbReference type="AlphaFoldDB" id="A0A8H6X2P0"/>
<comment type="similarity">
    <text evidence="2 6">Belongs to the terpene synthase family.</text>
</comment>
<dbReference type="Gene3D" id="1.10.600.10">
    <property type="entry name" value="Farnesyl Diphosphate Synthase"/>
    <property type="match status" value="1"/>
</dbReference>
<dbReference type="InterPro" id="IPR008949">
    <property type="entry name" value="Isoprenoid_synthase_dom_sf"/>
</dbReference>
<comment type="caution">
    <text evidence="7">The sequence shown here is derived from an EMBL/GenBank/DDBJ whole genome shotgun (WGS) entry which is preliminary data.</text>
</comment>
<protein>
    <recommendedName>
        <fullName evidence="6">Terpene synthase</fullName>
        <ecNumber evidence="6">4.2.3.-</ecNumber>
    </recommendedName>
</protein>
<dbReference type="InterPro" id="IPR034686">
    <property type="entry name" value="Terpene_cyclase-like_2"/>
</dbReference>
<evidence type="ECO:0000256" key="1">
    <source>
        <dbReference type="ARBA" id="ARBA00001946"/>
    </source>
</evidence>
<evidence type="ECO:0000313" key="8">
    <source>
        <dbReference type="Proteomes" id="UP000620124"/>
    </source>
</evidence>